<feature type="domain" description="Soluble ligand binding" evidence="18">
    <location>
        <begin position="427"/>
        <end position="463"/>
    </location>
</feature>
<dbReference type="Pfam" id="PF22461">
    <property type="entry name" value="SLBB_2"/>
    <property type="match status" value="1"/>
</dbReference>
<keyword evidence="11 15" id="KW-0472">Membrane</keyword>
<dbReference type="Proteomes" id="UP000215539">
    <property type="component" value="Chromosome 1"/>
</dbReference>
<evidence type="ECO:0000256" key="2">
    <source>
        <dbReference type="ARBA" id="ARBA00009450"/>
    </source>
</evidence>
<dbReference type="InterPro" id="IPR003715">
    <property type="entry name" value="Poly_export_N"/>
</dbReference>
<evidence type="ECO:0000256" key="11">
    <source>
        <dbReference type="ARBA" id="ARBA00023136"/>
    </source>
</evidence>
<dbReference type="EMBL" id="CP014227">
    <property type="protein sequence ID" value="AMD84983.1"/>
    <property type="molecule type" value="Genomic_DNA"/>
</dbReference>
<evidence type="ECO:0000256" key="4">
    <source>
        <dbReference type="ARBA" id="ARBA00022452"/>
    </source>
</evidence>
<dbReference type="InterPro" id="IPR049712">
    <property type="entry name" value="Poly_export"/>
</dbReference>
<gene>
    <name evidence="21" type="primary">kpsD</name>
    <name evidence="20" type="ORF">AXF12_05290</name>
    <name evidence="21" type="ORF">SAMEA44541418_00667</name>
</gene>
<evidence type="ECO:0000256" key="13">
    <source>
        <dbReference type="ARBA" id="ARBA00023237"/>
    </source>
</evidence>
<keyword evidence="4" id="KW-1134">Transmembrane beta strand</keyword>
<dbReference type="GO" id="GO:0015288">
    <property type="term" value="F:porin activity"/>
    <property type="evidence" value="ECO:0007669"/>
    <property type="project" value="UniProtKB-KW"/>
</dbReference>
<evidence type="ECO:0000256" key="3">
    <source>
        <dbReference type="ARBA" id="ARBA00022448"/>
    </source>
</evidence>
<dbReference type="Pfam" id="PF10531">
    <property type="entry name" value="SLBB"/>
    <property type="match status" value="5"/>
</dbReference>
<evidence type="ECO:0000256" key="16">
    <source>
        <dbReference type="SAM" id="SignalP"/>
    </source>
</evidence>
<evidence type="ECO:0000256" key="14">
    <source>
        <dbReference type="ARBA" id="ARBA00023288"/>
    </source>
</evidence>
<evidence type="ECO:0000313" key="23">
    <source>
        <dbReference type="Proteomes" id="UP000215539"/>
    </source>
</evidence>
<keyword evidence="6 15" id="KW-0812">Transmembrane</keyword>
<evidence type="ECO:0000256" key="8">
    <source>
        <dbReference type="ARBA" id="ARBA00023047"/>
    </source>
</evidence>
<dbReference type="GO" id="GO:0015159">
    <property type="term" value="F:polysaccharide transmembrane transporter activity"/>
    <property type="evidence" value="ECO:0007669"/>
    <property type="project" value="InterPro"/>
</dbReference>
<keyword evidence="13" id="KW-0998">Cell outer membrane</keyword>
<feature type="domain" description="Soluble ligand binding" evidence="18">
    <location>
        <begin position="342"/>
        <end position="386"/>
    </location>
</feature>
<evidence type="ECO:0000259" key="19">
    <source>
        <dbReference type="Pfam" id="PF22461"/>
    </source>
</evidence>
<dbReference type="AlphaFoldDB" id="A0AAX2GW15"/>
<evidence type="ECO:0000256" key="7">
    <source>
        <dbReference type="ARBA" id="ARBA00022729"/>
    </source>
</evidence>
<dbReference type="InterPro" id="IPR019554">
    <property type="entry name" value="Soluble_ligand-bd"/>
</dbReference>
<feature type="chain" id="PRO_5043735283" evidence="16">
    <location>
        <begin position="22"/>
        <end position="835"/>
    </location>
</feature>
<feature type="domain" description="SLBB" evidence="19">
    <location>
        <begin position="514"/>
        <end position="585"/>
    </location>
</feature>
<keyword evidence="12" id="KW-0564">Palmitate</keyword>
<dbReference type="GO" id="GO:0009279">
    <property type="term" value="C:cell outer membrane"/>
    <property type="evidence" value="ECO:0007669"/>
    <property type="project" value="UniProtKB-SubCell"/>
</dbReference>
<evidence type="ECO:0000259" key="17">
    <source>
        <dbReference type="Pfam" id="PF02563"/>
    </source>
</evidence>
<comment type="similarity">
    <text evidence="2">Belongs to the BexD/CtrA/VexA family.</text>
</comment>
<dbReference type="KEGG" id="chg:AXF12_05290"/>
<reference evidence="20 22" key="1">
    <citation type="submission" date="2016-02" db="EMBL/GenBank/DDBJ databases">
        <authorList>
            <person name="Holder M.E."/>
            <person name="Ajami N.J."/>
            <person name="Petrosino J.F."/>
        </authorList>
    </citation>
    <scope>NUCLEOTIDE SEQUENCE [LARGE SCALE GENOMIC DNA]</scope>
    <source>
        <strain evidence="20 22">CCUG 32990</strain>
    </source>
</reference>
<feature type="domain" description="Soluble ligand binding" evidence="18">
    <location>
        <begin position="259"/>
        <end position="305"/>
    </location>
</feature>
<dbReference type="Proteomes" id="UP000065822">
    <property type="component" value="Chromosome"/>
</dbReference>
<proteinExistence type="inferred from homology"/>
<sequence length="835" mass="93231">MKLKLQIFFLIIFVGLQNAMAQVDRGSYDTAGNSMSQANRNIDITTVNVDNLSDEQVRSYWERAQARGYTVDQFIALARSRGMSDLQAMKLKQRILQLSGKTTRTKEKETDKNLKRRDAKMEDDDIFGYTGKEKKDSIVTANKKDSIFGMTFFKNPKISFTPNLNVATPDNYQVGPGDELLVEVWGATEGSFRQKVDNEGNIFLNGVGRIHVGGLMFNEVKAKINTALRRIYSGISAPEGSYAKIYTGVTISQVRTVKVNIIGEVVVPGTYTLSSLSTVLNALYACGGPSQNGSFREVNIFRGGKKLATFDIYNFLINGSEKGNLTLQDQDVIIVPPYKNRVWVDGKVKRKGFYEMLDSETLANLVTFFGGFTSDAFTNTLVLERIKDAKREVQEIAFDKIGSFKMHNGDRLIVHAITKEYRNRLSIGGAVYQPGIYQYKEGMTALDLIERANGVRKDASLDRGLIFRTENRIDYQTLNFSVRDLLAKKSQIALQDNDSLYIFSKDSLQYKRFVRVEGAVNKPKELPYMEGMTVEDVISMAGGLSKGADASMVDVFRETNEGNFQKLSQEFRTSVNNDLSPTGAVLTLQPNDVVSVRYIKGYTSLQTVSVMGEVLYPGVYSIQSKKEHISDLVERVGGFTPFAYTGGATLIRKKTDEGEIQQEDFLKELVVLEDEGTETEKSLKKVAAKSKEYRIGIDLDRILKKKHSKYDLLLSEGDVLLIPSAKQTVEIRGEVLAPSLVRYERGMSVRKYIDRAGGFADRAKRSAIYVMYANGEIKSTKTSLFFNNYPAIEPGCIIIVPSKPARQRMTTGETVGIISAITTMGVLIYSSLIKK</sequence>
<dbReference type="EMBL" id="LT906449">
    <property type="protein sequence ID" value="SNV05968.1"/>
    <property type="molecule type" value="Genomic_DNA"/>
</dbReference>
<feature type="domain" description="Polysaccharide export protein N-terminal" evidence="17">
    <location>
        <begin position="167"/>
        <end position="232"/>
    </location>
</feature>
<dbReference type="Pfam" id="PF02563">
    <property type="entry name" value="Poly_export"/>
    <property type="match status" value="1"/>
</dbReference>
<organism evidence="21 23">
    <name type="scientific">Capnocytophaga haemolytica</name>
    <dbReference type="NCBI Taxonomy" id="45243"/>
    <lineage>
        <taxon>Bacteria</taxon>
        <taxon>Pseudomonadati</taxon>
        <taxon>Bacteroidota</taxon>
        <taxon>Flavobacteriia</taxon>
        <taxon>Flavobacteriales</taxon>
        <taxon>Flavobacteriaceae</taxon>
        <taxon>Capnocytophaga</taxon>
    </lineage>
</organism>
<dbReference type="PANTHER" id="PTHR33619:SF3">
    <property type="entry name" value="POLYSACCHARIDE EXPORT PROTEIN GFCE-RELATED"/>
    <property type="match status" value="1"/>
</dbReference>
<keyword evidence="14" id="KW-0449">Lipoprotein</keyword>
<feature type="transmembrane region" description="Helical" evidence="15">
    <location>
        <begin position="814"/>
        <end position="833"/>
    </location>
</feature>
<evidence type="ECO:0000256" key="10">
    <source>
        <dbReference type="ARBA" id="ARBA00023114"/>
    </source>
</evidence>
<keyword evidence="5" id="KW-0762">Sugar transport</keyword>
<evidence type="ECO:0000313" key="22">
    <source>
        <dbReference type="Proteomes" id="UP000065822"/>
    </source>
</evidence>
<comment type="subcellular location">
    <subcellularLocation>
        <location evidence="1">Cell outer membrane</location>
        <topology evidence="1">Multi-pass membrane protein</topology>
    </subcellularLocation>
</comment>
<evidence type="ECO:0000256" key="15">
    <source>
        <dbReference type="SAM" id="Phobius"/>
    </source>
</evidence>
<protein>
    <submittedName>
        <fullName evidence="21">Polysialic acid transport protein kpsD</fullName>
    </submittedName>
    <submittedName>
        <fullName evidence="20">Polysialic acid transporter</fullName>
    </submittedName>
</protein>
<dbReference type="Gene3D" id="3.10.560.10">
    <property type="entry name" value="Outer membrane lipoprotein wza domain like"/>
    <property type="match status" value="6"/>
</dbReference>
<keyword evidence="15" id="KW-1133">Transmembrane helix</keyword>
<dbReference type="GO" id="GO:0006811">
    <property type="term" value="P:monoatomic ion transport"/>
    <property type="evidence" value="ECO:0007669"/>
    <property type="project" value="UniProtKB-KW"/>
</dbReference>
<feature type="domain" description="Soluble ligand binding" evidence="18">
    <location>
        <begin position="608"/>
        <end position="659"/>
    </location>
</feature>
<evidence type="ECO:0000313" key="21">
    <source>
        <dbReference type="EMBL" id="SNV05968.1"/>
    </source>
</evidence>
<evidence type="ECO:0000313" key="20">
    <source>
        <dbReference type="EMBL" id="AMD84983.1"/>
    </source>
</evidence>
<dbReference type="InterPro" id="IPR054765">
    <property type="entry name" value="SLBB_dom"/>
</dbReference>
<name>A0AAX2GW15_9FLAO</name>
<keyword evidence="3" id="KW-0813">Transport</keyword>
<keyword evidence="10" id="KW-0626">Porin</keyword>
<evidence type="ECO:0000256" key="6">
    <source>
        <dbReference type="ARBA" id="ARBA00022692"/>
    </source>
</evidence>
<feature type="signal peptide" evidence="16">
    <location>
        <begin position="1"/>
        <end position="21"/>
    </location>
</feature>
<evidence type="ECO:0000259" key="18">
    <source>
        <dbReference type="Pfam" id="PF10531"/>
    </source>
</evidence>
<dbReference type="GO" id="GO:0046930">
    <property type="term" value="C:pore complex"/>
    <property type="evidence" value="ECO:0007669"/>
    <property type="project" value="UniProtKB-KW"/>
</dbReference>
<dbReference type="Gene3D" id="3.30.1950.10">
    <property type="entry name" value="wza like domain"/>
    <property type="match status" value="1"/>
</dbReference>
<evidence type="ECO:0000256" key="12">
    <source>
        <dbReference type="ARBA" id="ARBA00023139"/>
    </source>
</evidence>
<keyword evidence="22" id="KW-1185">Reference proteome</keyword>
<evidence type="ECO:0000256" key="9">
    <source>
        <dbReference type="ARBA" id="ARBA00023065"/>
    </source>
</evidence>
<reference evidence="21 23" key="2">
    <citation type="submission" date="2017-06" db="EMBL/GenBank/DDBJ databases">
        <authorList>
            <consortium name="Pathogen Informatics"/>
        </authorList>
    </citation>
    <scope>NUCLEOTIDE SEQUENCE [LARGE SCALE GENOMIC DNA]</scope>
    <source>
        <strain evidence="21 23">NCTC12947</strain>
    </source>
</reference>
<evidence type="ECO:0000256" key="1">
    <source>
        <dbReference type="ARBA" id="ARBA00004571"/>
    </source>
</evidence>
<evidence type="ECO:0000256" key="5">
    <source>
        <dbReference type="ARBA" id="ARBA00022597"/>
    </source>
</evidence>
<keyword evidence="7 16" id="KW-0732">Signal</keyword>
<accession>A0AAX2GW15</accession>
<keyword evidence="8" id="KW-0625">Polysaccharide transport</keyword>
<dbReference type="PANTHER" id="PTHR33619">
    <property type="entry name" value="POLYSACCHARIDE EXPORT PROTEIN GFCE-RELATED"/>
    <property type="match status" value="1"/>
</dbReference>
<keyword evidence="9" id="KW-0406">Ion transport</keyword>
<feature type="domain" description="Soluble ligand binding" evidence="18">
    <location>
        <begin position="729"/>
        <end position="771"/>
    </location>
</feature>